<dbReference type="Proteomes" id="UP000616885">
    <property type="component" value="Unassembled WGS sequence"/>
</dbReference>
<accession>A0A8H7N8T5</accession>
<comment type="pathway">
    <text evidence="3">Sphingolipid metabolism.</text>
</comment>
<comment type="function">
    <text evidence="10">Catalyzes the reduction of 3'-oxosphinganine (3-ketodihydrosphingosine/KDS) to sphinganine (dihydrosphingosine/DHS), the second step of de novo sphingolipid biosynthesis.</text>
</comment>
<dbReference type="CDD" id="cd08939">
    <property type="entry name" value="KDSR-like_SDR_c"/>
    <property type="match status" value="1"/>
</dbReference>
<feature type="transmembrane region" description="Helical" evidence="12">
    <location>
        <begin position="295"/>
        <end position="316"/>
    </location>
</feature>
<evidence type="ECO:0000256" key="11">
    <source>
        <dbReference type="ARBA" id="ARBA00048930"/>
    </source>
</evidence>
<evidence type="ECO:0000313" key="13">
    <source>
        <dbReference type="EMBL" id="KAF9751246.1"/>
    </source>
</evidence>
<evidence type="ECO:0000256" key="1">
    <source>
        <dbReference type="ARBA" id="ARBA00004240"/>
    </source>
</evidence>
<keyword evidence="6" id="KW-0746">Sphingolipid metabolism</keyword>
<evidence type="ECO:0000256" key="8">
    <source>
        <dbReference type="ARBA" id="ARBA00023098"/>
    </source>
</evidence>
<keyword evidence="12" id="KW-0812">Transmembrane</keyword>
<evidence type="ECO:0000256" key="7">
    <source>
        <dbReference type="ARBA" id="ARBA00023002"/>
    </source>
</evidence>
<dbReference type="GO" id="GO:0047560">
    <property type="term" value="F:3-dehydrosphinganine reductase activity"/>
    <property type="evidence" value="ECO:0007669"/>
    <property type="project" value="UniProtKB-EC"/>
</dbReference>
<keyword evidence="12" id="KW-0472">Membrane</keyword>
<dbReference type="InterPro" id="IPR002347">
    <property type="entry name" value="SDR_fam"/>
</dbReference>
<gene>
    <name evidence="13" type="ORF">IM811_015466</name>
</gene>
<evidence type="ECO:0000256" key="6">
    <source>
        <dbReference type="ARBA" id="ARBA00022919"/>
    </source>
</evidence>
<evidence type="ECO:0000256" key="4">
    <source>
        <dbReference type="ARBA" id="ARBA00022824"/>
    </source>
</evidence>
<protein>
    <recommendedName>
        <fullName evidence="9">3-dehydrosphinganine reductase</fullName>
        <ecNumber evidence="9">1.1.1.102</ecNumber>
    </recommendedName>
</protein>
<keyword evidence="5" id="KW-0521">NADP</keyword>
<comment type="caution">
    <text evidence="13">The sequence shown here is derived from an EMBL/GenBank/DDBJ whole genome shotgun (WGS) entry which is preliminary data.</text>
</comment>
<dbReference type="GO" id="GO:0030148">
    <property type="term" value="P:sphingolipid biosynthetic process"/>
    <property type="evidence" value="ECO:0007669"/>
    <property type="project" value="InterPro"/>
</dbReference>
<dbReference type="Pfam" id="PF00106">
    <property type="entry name" value="adh_short"/>
    <property type="match status" value="1"/>
</dbReference>
<evidence type="ECO:0000256" key="9">
    <source>
        <dbReference type="ARBA" id="ARBA00026112"/>
    </source>
</evidence>
<comment type="catalytic activity">
    <reaction evidence="11">
        <text>sphinganine + NADP(+) = 3-oxosphinganine + NADPH + H(+)</text>
        <dbReference type="Rhea" id="RHEA:22640"/>
        <dbReference type="ChEBI" id="CHEBI:15378"/>
        <dbReference type="ChEBI" id="CHEBI:57783"/>
        <dbReference type="ChEBI" id="CHEBI:57817"/>
        <dbReference type="ChEBI" id="CHEBI:58299"/>
        <dbReference type="ChEBI" id="CHEBI:58349"/>
        <dbReference type="EC" id="1.1.1.102"/>
    </reaction>
    <physiologicalReaction direction="right-to-left" evidence="11">
        <dbReference type="Rhea" id="RHEA:22642"/>
    </physiologicalReaction>
</comment>
<dbReference type="SUPFAM" id="SSF51735">
    <property type="entry name" value="NAD(P)-binding Rossmann-fold domains"/>
    <property type="match status" value="1"/>
</dbReference>
<comment type="pathway">
    <text evidence="2">Lipid metabolism; sphingolipid metabolism.</text>
</comment>
<dbReference type="InterPro" id="IPR045022">
    <property type="entry name" value="KDSR-like"/>
</dbReference>
<reference evidence="13" key="1">
    <citation type="submission" date="2020-10" db="EMBL/GenBank/DDBJ databases">
        <title>High-Quality Genome Resource of Clonostachys rosea strain S41 by Oxford Nanopore Long-Read Sequencing.</title>
        <authorList>
            <person name="Wang H."/>
        </authorList>
    </citation>
    <scope>NUCLEOTIDE SEQUENCE</scope>
    <source>
        <strain evidence="13">S41</strain>
    </source>
</reference>
<name>A0A8H7N8T5_BIOOC</name>
<evidence type="ECO:0000256" key="5">
    <source>
        <dbReference type="ARBA" id="ARBA00022857"/>
    </source>
</evidence>
<dbReference type="Gene3D" id="3.40.50.720">
    <property type="entry name" value="NAD(P)-binding Rossmann-like Domain"/>
    <property type="match status" value="1"/>
</dbReference>
<evidence type="ECO:0000313" key="14">
    <source>
        <dbReference type="Proteomes" id="UP000616885"/>
    </source>
</evidence>
<evidence type="ECO:0000256" key="12">
    <source>
        <dbReference type="SAM" id="Phobius"/>
    </source>
</evidence>
<comment type="subcellular location">
    <subcellularLocation>
        <location evidence="1">Endoplasmic reticulum</location>
    </subcellularLocation>
</comment>
<evidence type="ECO:0000256" key="10">
    <source>
        <dbReference type="ARBA" id="ARBA00044737"/>
    </source>
</evidence>
<dbReference type="EC" id="1.1.1.102" evidence="9"/>
<organism evidence="13 14">
    <name type="scientific">Bionectria ochroleuca</name>
    <name type="common">Gliocladium roseum</name>
    <dbReference type="NCBI Taxonomy" id="29856"/>
    <lineage>
        <taxon>Eukaryota</taxon>
        <taxon>Fungi</taxon>
        <taxon>Dikarya</taxon>
        <taxon>Ascomycota</taxon>
        <taxon>Pezizomycotina</taxon>
        <taxon>Sordariomycetes</taxon>
        <taxon>Hypocreomycetidae</taxon>
        <taxon>Hypocreales</taxon>
        <taxon>Bionectriaceae</taxon>
        <taxon>Clonostachys</taxon>
    </lineage>
</organism>
<dbReference type="PANTHER" id="PTHR43550:SF3">
    <property type="entry name" value="3-KETODIHYDROSPHINGOSINE REDUCTASE"/>
    <property type="match status" value="1"/>
</dbReference>
<proteinExistence type="predicted"/>
<keyword evidence="12" id="KW-1133">Transmembrane helix</keyword>
<dbReference type="PRINTS" id="PR00081">
    <property type="entry name" value="GDHRDH"/>
</dbReference>
<dbReference type="InterPro" id="IPR036291">
    <property type="entry name" value="NAD(P)-bd_dom_sf"/>
</dbReference>
<dbReference type="EMBL" id="JADCTT010000006">
    <property type="protein sequence ID" value="KAF9751246.1"/>
    <property type="molecule type" value="Genomic_DNA"/>
</dbReference>
<keyword evidence="4" id="KW-0256">Endoplasmic reticulum</keyword>
<dbReference type="AlphaFoldDB" id="A0A8H7N8T5"/>
<keyword evidence="8" id="KW-0443">Lipid metabolism</keyword>
<evidence type="ECO:0000256" key="3">
    <source>
        <dbReference type="ARBA" id="ARBA00004991"/>
    </source>
</evidence>
<keyword evidence="7" id="KW-0560">Oxidoreductase</keyword>
<sequence length="343" mass="37359">MAPTTAFQVHGRTAIVTGGSSGMGLCIARQLAEKGANIVVVARDQGKLEKSLLHIKEGALNPDIQRFHYISTDLTLSNEAVRVVNEVVAWNSGSPPDIVWTCAGSSHPTLFIDTPVSTFSSQMDTNYFTSLYMAHAVLRCWLLSPPDTADIDPAGSATKPGNSLATRHLIFTASFLSFYTFTGYSPYSPCKAALRSLTDSLSQEMSLYAAARPEEPRVRIHAVFPSTILTEGFEAENRIKTDLTKHLEEDDVPQTPEVIASKSIRCLEAGQEIITTDIQTALVRRGMLGGSTKGGFLNGVVDWFLAGWVAIIMVFLRGDMDKKVRKWGREFGTSGMKPKDGPV</sequence>
<dbReference type="PANTHER" id="PTHR43550">
    <property type="entry name" value="3-KETODIHYDROSPHINGOSINE REDUCTASE"/>
    <property type="match status" value="1"/>
</dbReference>
<dbReference type="GO" id="GO:0005789">
    <property type="term" value="C:endoplasmic reticulum membrane"/>
    <property type="evidence" value="ECO:0007669"/>
    <property type="project" value="TreeGrafter"/>
</dbReference>
<evidence type="ECO:0000256" key="2">
    <source>
        <dbReference type="ARBA" id="ARBA00004760"/>
    </source>
</evidence>
<dbReference type="GO" id="GO:0006666">
    <property type="term" value="P:3-keto-sphinganine metabolic process"/>
    <property type="evidence" value="ECO:0007669"/>
    <property type="project" value="InterPro"/>
</dbReference>